<name>A0ABN8GIX9_9BACL</name>
<dbReference type="Proteomes" id="UP000838324">
    <property type="component" value="Unassembled WGS sequence"/>
</dbReference>
<gene>
    <name evidence="1" type="ORF">PAECIP111892_03434</name>
</gene>
<accession>A0ABN8GIX9</accession>
<sequence length="37" mass="3958">MPDGQVPNRGVIAVGRFFLDRGGAGESLDDLYLMSGF</sequence>
<organism evidence="1 2">
    <name type="scientific">Paenibacillus auburnensis</name>
    <dbReference type="NCBI Taxonomy" id="2905649"/>
    <lineage>
        <taxon>Bacteria</taxon>
        <taxon>Bacillati</taxon>
        <taxon>Bacillota</taxon>
        <taxon>Bacilli</taxon>
        <taxon>Bacillales</taxon>
        <taxon>Paenibacillaceae</taxon>
        <taxon>Paenibacillus</taxon>
    </lineage>
</organism>
<comment type="caution">
    <text evidence="1">The sequence shown here is derived from an EMBL/GenBank/DDBJ whole genome shotgun (WGS) entry which is preliminary data.</text>
</comment>
<protein>
    <submittedName>
        <fullName evidence="1">Uncharacterized protein</fullName>
    </submittedName>
</protein>
<dbReference type="EMBL" id="CAKMMG010000004">
    <property type="protein sequence ID" value="CAH1210224.1"/>
    <property type="molecule type" value="Genomic_DNA"/>
</dbReference>
<keyword evidence="2" id="KW-1185">Reference proteome</keyword>
<reference evidence="1" key="1">
    <citation type="submission" date="2022-01" db="EMBL/GenBank/DDBJ databases">
        <authorList>
            <person name="Criscuolo A."/>
        </authorList>
    </citation>
    <scope>NUCLEOTIDE SEQUENCE</scope>
    <source>
        <strain evidence="1">CIP111892</strain>
    </source>
</reference>
<evidence type="ECO:0000313" key="2">
    <source>
        <dbReference type="Proteomes" id="UP000838324"/>
    </source>
</evidence>
<proteinExistence type="predicted"/>
<evidence type="ECO:0000313" key="1">
    <source>
        <dbReference type="EMBL" id="CAH1210224.1"/>
    </source>
</evidence>